<keyword evidence="1" id="KW-0472">Membrane</keyword>
<dbReference type="EMBL" id="JACHHV010000004">
    <property type="protein sequence ID" value="MBB5887518.1"/>
    <property type="molecule type" value="Genomic_DNA"/>
</dbReference>
<proteinExistence type="predicted"/>
<sequence>MMFVSTDFISYLPYLIHHNSSVSAVETRLSRNSGCITLVSSYCLLSFLTVLWEGMELFIFIIFQF</sequence>
<keyword evidence="1" id="KW-0812">Transmembrane</keyword>
<evidence type="ECO:0000313" key="3">
    <source>
        <dbReference type="Proteomes" id="UP000562464"/>
    </source>
</evidence>
<accession>A0A841C704</accession>
<keyword evidence="3" id="KW-1185">Reference proteome</keyword>
<evidence type="ECO:0000313" key="2">
    <source>
        <dbReference type="EMBL" id="MBB5887518.1"/>
    </source>
</evidence>
<evidence type="ECO:0000256" key="1">
    <source>
        <dbReference type="SAM" id="Phobius"/>
    </source>
</evidence>
<gene>
    <name evidence="2" type="ORF">HNQ37_000389</name>
</gene>
<comment type="caution">
    <text evidence="2">The sequence shown here is derived from an EMBL/GenBank/DDBJ whole genome shotgun (WGS) entry which is preliminary data.</text>
</comment>
<organism evidence="2 3">
    <name type="scientific">Lactovum miscens</name>
    <dbReference type="NCBI Taxonomy" id="190387"/>
    <lineage>
        <taxon>Bacteria</taxon>
        <taxon>Bacillati</taxon>
        <taxon>Bacillota</taxon>
        <taxon>Bacilli</taxon>
        <taxon>Lactobacillales</taxon>
        <taxon>Streptococcaceae</taxon>
        <taxon>Lactovum</taxon>
    </lineage>
</organism>
<protein>
    <submittedName>
        <fullName evidence="2">Uncharacterized protein</fullName>
    </submittedName>
</protein>
<dbReference type="Proteomes" id="UP000562464">
    <property type="component" value="Unassembled WGS sequence"/>
</dbReference>
<reference evidence="2 3" key="1">
    <citation type="submission" date="2020-08" db="EMBL/GenBank/DDBJ databases">
        <title>Genomic Encyclopedia of Type Strains, Phase IV (KMG-IV): sequencing the most valuable type-strain genomes for metagenomic binning, comparative biology and taxonomic classification.</title>
        <authorList>
            <person name="Goeker M."/>
        </authorList>
    </citation>
    <scope>NUCLEOTIDE SEQUENCE [LARGE SCALE GENOMIC DNA]</scope>
    <source>
        <strain evidence="2 3">DSM 14925</strain>
    </source>
</reference>
<keyword evidence="1" id="KW-1133">Transmembrane helix</keyword>
<feature type="transmembrane region" description="Helical" evidence="1">
    <location>
        <begin position="39"/>
        <end position="63"/>
    </location>
</feature>
<dbReference type="AlphaFoldDB" id="A0A841C704"/>
<name>A0A841C704_9LACT</name>